<comment type="PTM">
    <text evidence="8">Binds 2 heme groups per subunit.</text>
</comment>
<evidence type="ECO:0000256" key="8">
    <source>
        <dbReference type="PIRSR" id="PIRSR000294-1"/>
    </source>
</evidence>
<dbReference type="SUPFAM" id="SSF46626">
    <property type="entry name" value="Cytochrome c"/>
    <property type="match status" value="2"/>
</dbReference>
<evidence type="ECO:0000313" key="12">
    <source>
        <dbReference type="Proteomes" id="UP000321039"/>
    </source>
</evidence>
<dbReference type="EMBL" id="VRZA01000005">
    <property type="protein sequence ID" value="TXS92059.1"/>
    <property type="molecule type" value="Genomic_DNA"/>
</dbReference>
<dbReference type="InterPro" id="IPR051395">
    <property type="entry name" value="Cytochrome_c_Peroxidase/MauG"/>
</dbReference>
<evidence type="ECO:0000256" key="5">
    <source>
        <dbReference type="ARBA" id="ARBA00022764"/>
    </source>
</evidence>
<sequence length="418" mass="45476">MRSLNCTGVQARAKMALVALSVVLGVACSGTSDHHADVAPVWSESEIGLIQSLSLDALPPPPPSPGNAVADQPAARQLGERLFFDPRFSSNGEISCASCHQSALHFTDGKVLGQGVGTSARHTMSAVGAAYSPWQFWDGRRDSLWAQALAPLEDPVEHGGNRMFYVRLFSELPEYREPYATLFGPLPDFSDPAQFPEHASPLGKAEWQAAWQEMTPASRDRVNRVFANMGKAIAAYERTLLPQRTRFDDFARSLGQAGSQEGVILNPAEQRGLRLFISGGRCIECHNGPLFTNNEFHNTGVLPPEGERPDLGRSLGLGQVLADPFNCLGDYSDAAPQQCQELRFVRKGMTLIAAFRAPSLRNAAYTAPYMHKGQIADLAAVLDHYNRAEQAAIGHNEAEPLGLDAAQLRDLEAFLRTL</sequence>
<dbReference type="GO" id="GO:0042597">
    <property type="term" value="C:periplasmic space"/>
    <property type="evidence" value="ECO:0007669"/>
    <property type="project" value="UniProtKB-SubCell"/>
</dbReference>
<evidence type="ECO:0000256" key="6">
    <source>
        <dbReference type="ARBA" id="ARBA00023002"/>
    </source>
</evidence>
<protein>
    <submittedName>
        <fullName evidence="11">Cytochrome-c peroxidase</fullName>
    </submittedName>
</protein>
<keyword evidence="4" id="KW-0732">Signal</keyword>
<evidence type="ECO:0000256" key="7">
    <source>
        <dbReference type="ARBA" id="ARBA00023004"/>
    </source>
</evidence>
<dbReference type="GO" id="GO:0009055">
    <property type="term" value="F:electron transfer activity"/>
    <property type="evidence" value="ECO:0007669"/>
    <property type="project" value="InterPro"/>
</dbReference>
<comment type="caution">
    <text evidence="11">The sequence shown here is derived from an EMBL/GenBank/DDBJ whole genome shotgun (WGS) entry which is preliminary data.</text>
</comment>
<dbReference type="GO" id="GO:0004130">
    <property type="term" value="F:cytochrome-c peroxidase activity"/>
    <property type="evidence" value="ECO:0007669"/>
    <property type="project" value="TreeGrafter"/>
</dbReference>
<dbReference type="Proteomes" id="UP000321039">
    <property type="component" value="Unassembled WGS sequence"/>
</dbReference>
<feature type="binding site" description="axial binding residue" evidence="9">
    <location>
        <position position="286"/>
    </location>
    <ligand>
        <name>heme c</name>
        <dbReference type="ChEBI" id="CHEBI:61717"/>
        <label>2</label>
    </ligand>
    <ligandPart>
        <name>Fe</name>
        <dbReference type="ChEBI" id="CHEBI:18248"/>
    </ligandPart>
</feature>
<dbReference type="PIRSF" id="PIRSF000294">
    <property type="entry name" value="Cytochrome-c_peroxidase"/>
    <property type="match status" value="1"/>
</dbReference>
<dbReference type="Gene3D" id="1.10.760.10">
    <property type="entry name" value="Cytochrome c-like domain"/>
    <property type="match status" value="2"/>
</dbReference>
<feature type="binding site" description="covalent" evidence="8">
    <location>
        <position position="99"/>
    </location>
    <ligand>
        <name>heme c</name>
        <dbReference type="ChEBI" id="CHEBI:61717"/>
        <label>1</label>
    </ligand>
</feature>
<keyword evidence="6" id="KW-0560">Oxidoreductase</keyword>
<keyword evidence="7 9" id="KW-0408">Iron</keyword>
<name>A0A5C8ZW26_9GAMM</name>
<evidence type="ECO:0000256" key="2">
    <source>
        <dbReference type="ARBA" id="ARBA00022617"/>
    </source>
</evidence>
<comment type="subcellular location">
    <subcellularLocation>
        <location evidence="1">Periplasm</location>
    </subcellularLocation>
</comment>
<gene>
    <name evidence="11" type="ORF">FV139_15145</name>
</gene>
<keyword evidence="2 8" id="KW-0349">Heme</keyword>
<evidence type="ECO:0000256" key="9">
    <source>
        <dbReference type="PIRSR" id="PIRSR000294-2"/>
    </source>
</evidence>
<evidence type="ECO:0000259" key="10">
    <source>
        <dbReference type="PROSITE" id="PS51007"/>
    </source>
</evidence>
<dbReference type="InterPro" id="IPR004852">
    <property type="entry name" value="Di-haem_cyt_c_peroxidsae"/>
</dbReference>
<feature type="domain" description="Cytochrome c" evidence="10">
    <location>
        <begin position="267"/>
        <end position="418"/>
    </location>
</feature>
<keyword evidence="3 9" id="KW-0479">Metal-binding</keyword>
<comment type="cofactor">
    <cofactor evidence="8">
        <name>heme</name>
        <dbReference type="ChEBI" id="CHEBI:30413"/>
    </cofactor>
    <text evidence="8">Binds 2 heme groups.</text>
</comment>
<evidence type="ECO:0000256" key="4">
    <source>
        <dbReference type="ARBA" id="ARBA00022729"/>
    </source>
</evidence>
<keyword evidence="11" id="KW-0575">Peroxidase</keyword>
<dbReference type="AlphaFoldDB" id="A0A5C8ZW26"/>
<dbReference type="RefSeq" id="WP_148069298.1">
    <property type="nucleotide sequence ID" value="NZ_VRZA01000005.1"/>
</dbReference>
<evidence type="ECO:0000256" key="1">
    <source>
        <dbReference type="ARBA" id="ARBA00004418"/>
    </source>
</evidence>
<dbReference type="PROSITE" id="PS51257">
    <property type="entry name" value="PROKAR_LIPOPROTEIN"/>
    <property type="match status" value="1"/>
</dbReference>
<proteinExistence type="predicted"/>
<dbReference type="Pfam" id="PF03150">
    <property type="entry name" value="CCP_MauG"/>
    <property type="match status" value="1"/>
</dbReference>
<evidence type="ECO:0000313" key="11">
    <source>
        <dbReference type="EMBL" id="TXS92059.1"/>
    </source>
</evidence>
<keyword evidence="12" id="KW-1185">Reference proteome</keyword>
<accession>A0A5C8ZW26</accession>
<dbReference type="PANTHER" id="PTHR30600">
    <property type="entry name" value="CYTOCHROME C PEROXIDASE-RELATED"/>
    <property type="match status" value="1"/>
</dbReference>
<dbReference type="InterPro" id="IPR009056">
    <property type="entry name" value="Cyt_c-like_dom"/>
</dbReference>
<organism evidence="11 12">
    <name type="scientific">Parahaliea maris</name>
    <dbReference type="NCBI Taxonomy" id="2716870"/>
    <lineage>
        <taxon>Bacteria</taxon>
        <taxon>Pseudomonadati</taxon>
        <taxon>Pseudomonadota</taxon>
        <taxon>Gammaproteobacteria</taxon>
        <taxon>Cellvibrionales</taxon>
        <taxon>Halieaceae</taxon>
        <taxon>Parahaliea</taxon>
    </lineage>
</organism>
<dbReference type="PROSITE" id="PS51007">
    <property type="entry name" value="CYTC"/>
    <property type="match status" value="1"/>
</dbReference>
<feature type="binding site" description="covalent" evidence="8">
    <location>
        <position position="282"/>
    </location>
    <ligand>
        <name>heme c</name>
        <dbReference type="ChEBI" id="CHEBI:61717"/>
        <label>2</label>
    </ligand>
</feature>
<feature type="binding site" description="covalent" evidence="8">
    <location>
        <position position="285"/>
    </location>
    <ligand>
        <name>heme c</name>
        <dbReference type="ChEBI" id="CHEBI:61717"/>
        <label>2</label>
    </ligand>
</feature>
<feature type="binding site" description="covalent" evidence="8">
    <location>
        <position position="96"/>
    </location>
    <ligand>
        <name>heme c</name>
        <dbReference type="ChEBI" id="CHEBI:61717"/>
        <label>1</label>
    </ligand>
</feature>
<dbReference type="GO" id="GO:0046872">
    <property type="term" value="F:metal ion binding"/>
    <property type="evidence" value="ECO:0007669"/>
    <property type="project" value="UniProtKB-KW"/>
</dbReference>
<feature type="binding site" description="axial binding residue" evidence="9">
    <location>
        <position position="100"/>
    </location>
    <ligand>
        <name>heme c</name>
        <dbReference type="ChEBI" id="CHEBI:61717"/>
        <label>1</label>
    </ligand>
    <ligandPart>
        <name>Fe</name>
        <dbReference type="ChEBI" id="CHEBI:18248"/>
    </ligandPart>
</feature>
<dbReference type="InterPro" id="IPR036909">
    <property type="entry name" value="Cyt_c-like_dom_sf"/>
</dbReference>
<dbReference type="InterPro" id="IPR026259">
    <property type="entry name" value="MauG/Cytc_peroxidase"/>
</dbReference>
<dbReference type="GO" id="GO:0020037">
    <property type="term" value="F:heme binding"/>
    <property type="evidence" value="ECO:0007669"/>
    <property type="project" value="InterPro"/>
</dbReference>
<evidence type="ECO:0000256" key="3">
    <source>
        <dbReference type="ARBA" id="ARBA00022723"/>
    </source>
</evidence>
<dbReference type="PANTHER" id="PTHR30600:SF10">
    <property type="entry name" value="BLL6722 PROTEIN"/>
    <property type="match status" value="1"/>
</dbReference>
<reference evidence="11 12" key="1">
    <citation type="submission" date="2019-08" db="EMBL/GenBank/DDBJ databases">
        <title>Parahaliea maris sp. nov., isolated from the surface seawater.</title>
        <authorList>
            <person name="Liu Y."/>
        </authorList>
    </citation>
    <scope>NUCLEOTIDE SEQUENCE [LARGE SCALE GENOMIC DNA]</scope>
    <source>
        <strain evidence="11 12">HSLHS9</strain>
    </source>
</reference>
<keyword evidence="5" id="KW-0574">Periplasm</keyword>